<comment type="caution">
    <text evidence="1">The sequence shown here is derived from an EMBL/GenBank/DDBJ whole genome shotgun (WGS) entry which is preliminary data.</text>
</comment>
<dbReference type="Gene3D" id="1.10.3210.10">
    <property type="entry name" value="Hypothetical protein af1432"/>
    <property type="match status" value="1"/>
</dbReference>
<dbReference type="AlphaFoldDB" id="A0A2T2WR33"/>
<keyword evidence="1" id="KW-0378">Hydrolase</keyword>
<dbReference type="Proteomes" id="UP000242972">
    <property type="component" value="Unassembled WGS sequence"/>
</dbReference>
<reference evidence="1 2" key="1">
    <citation type="journal article" date="2014" name="BMC Genomics">
        <title>Comparison of environmental and isolate Sulfobacillus genomes reveals diverse carbon, sulfur, nitrogen, and hydrogen metabolisms.</title>
        <authorList>
            <person name="Justice N.B."/>
            <person name="Norman A."/>
            <person name="Brown C.T."/>
            <person name="Singh A."/>
            <person name="Thomas B.C."/>
            <person name="Banfield J.F."/>
        </authorList>
    </citation>
    <scope>NUCLEOTIDE SEQUENCE [LARGE SCALE GENOMIC DNA]</scope>
    <source>
        <strain evidence="1">AMDSBA4</strain>
    </source>
</reference>
<dbReference type="EMBL" id="PXYW01000169">
    <property type="protein sequence ID" value="PSR24698.1"/>
    <property type="molecule type" value="Genomic_DNA"/>
</dbReference>
<sequence length="338" mass="37139">MRLLSVTQCRPGDVVADTIRQADGRVVLRHGVALTQDMLDSLARWQIGVVPIEWPGFETIDTETWFPVNLIAPMTNWVGQGLKMLEGDGLVTARRLVKELVEYEPRPRHRALEFLSVYHGGNPGVVAWLNTVALVMKLAKETAWKWVENYTLAAVLLGLTLPINAGTVGEPAPDHAHEMVERLHSHSAVPSTTIACLAQHHARWDGSGVPSLSGDEIYHGALILGLAEQLAVLTFRTNEPAVPVHEALEWIIGGADIEFPLPLIQSLQRVFAPYPRGSVVTLGGGEVAVVLDNVTDWPTRPHIRLLNGSEAGRDVELKAPDQQTRVIMGFYEGRDWPA</sequence>
<organism evidence="1 2">
    <name type="scientific">Sulfobacillus benefaciens</name>
    <dbReference type="NCBI Taxonomy" id="453960"/>
    <lineage>
        <taxon>Bacteria</taxon>
        <taxon>Bacillati</taxon>
        <taxon>Bacillota</taxon>
        <taxon>Clostridia</taxon>
        <taxon>Eubacteriales</taxon>
        <taxon>Clostridiales Family XVII. Incertae Sedis</taxon>
        <taxon>Sulfobacillus</taxon>
    </lineage>
</organism>
<evidence type="ECO:0000313" key="2">
    <source>
        <dbReference type="Proteomes" id="UP000242972"/>
    </source>
</evidence>
<accession>A0A2T2WR33</accession>
<evidence type="ECO:0000313" key="1">
    <source>
        <dbReference type="EMBL" id="PSR24698.1"/>
    </source>
</evidence>
<dbReference type="GO" id="GO:0016787">
    <property type="term" value="F:hydrolase activity"/>
    <property type="evidence" value="ECO:0007669"/>
    <property type="project" value="UniProtKB-KW"/>
</dbReference>
<proteinExistence type="predicted"/>
<protein>
    <submittedName>
        <fullName evidence="1">Phosphohydrolase</fullName>
    </submittedName>
</protein>
<gene>
    <name evidence="1" type="ORF">C7B46_20955</name>
</gene>
<name>A0A2T2WR33_9FIRM</name>